<evidence type="ECO:0000256" key="1">
    <source>
        <dbReference type="ARBA" id="ARBA00001946"/>
    </source>
</evidence>
<accession>A0A1C7DHH3</accession>
<dbReference type="InterPro" id="IPR055228">
    <property type="entry name" value="Cas9_RuvC"/>
</dbReference>
<gene>
    <name evidence="13" type="primary">cas9</name>
    <name evidence="16" type="ORF">A1A1_01408</name>
    <name evidence="15" type="ORF">BBH88_11320</name>
</gene>
<evidence type="ECO:0000313" key="17">
    <source>
        <dbReference type="Proteomes" id="UP000004725"/>
    </source>
</evidence>
<dbReference type="GO" id="GO:0043571">
    <property type="term" value="P:maintenance of CRISPR repeat elements"/>
    <property type="evidence" value="ECO:0007669"/>
    <property type="project" value="UniProtKB-UniRule"/>
</dbReference>
<dbReference type="Pfam" id="PF22702">
    <property type="entry name" value="Cas9_RuvC"/>
    <property type="match status" value="1"/>
</dbReference>
<feature type="binding site" evidence="13">
    <location>
        <position position="781"/>
    </location>
    <ligand>
        <name>Mg(2+)</name>
        <dbReference type="ChEBI" id="CHEBI:18420"/>
        <label>1</label>
    </ligand>
</feature>
<feature type="binding site" evidence="13">
    <location>
        <position position="9"/>
    </location>
    <ligand>
        <name>Mg(2+)</name>
        <dbReference type="ChEBI" id="CHEBI:18420"/>
        <label>1</label>
    </ligand>
</feature>
<evidence type="ECO:0000256" key="6">
    <source>
        <dbReference type="ARBA" id="ARBA00022801"/>
    </source>
</evidence>
<dbReference type="Pfam" id="PF16592">
    <property type="entry name" value="Cas9_REC"/>
    <property type="match status" value="1"/>
</dbReference>
<dbReference type="InterPro" id="IPR028629">
    <property type="entry name" value="Cas9"/>
</dbReference>
<dbReference type="KEGG" id="pana:BBH88_11320"/>
<evidence type="ECO:0000256" key="13">
    <source>
        <dbReference type="HAMAP-Rule" id="MF_01480"/>
    </source>
</evidence>
<dbReference type="InterPro" id="IPR032240">
    <property type="entry name" value="Cas9_REC"/>
</dbReference>
<dbReference type="GO" id="GO:0003677">
    <property type="term" value="F:DNA binding"/>
    <property type="evidence" value="ECO:0007669"/>
    <property type="project" value="UniProtKB-UniRule"/>
</dbReference>
<evidence type="ECO:0000256" key="11">
    <source>
        <dbReference type="ARBA" id="ARBA00023211"/>
    </source>
</evidence>
<feature type="binding site" evidence="13">
    <location>
        <position position="785"/>
    </location>
    <ligand>
        <name>Mg(2+)</name>
        <dbReference type="ChEBI" id="CHEBI:18420"/>
        <label>2</label>
    </ligand>
</feature>
<feature type="active site" description="For RuvC-like nuclease domain" evidence="13">
    <location>
        <position position="9"/>
    </location>
</feature>
<name>A0A1C7DHH3_9BACL</name>
<keyword evidence="7 13" id="KW-0460">Magnesium</keyword>
<keyword evidence="11" id="KW-0464">Manganese</keyword>
<evidence type="ECO:0000256" key="5">
    <source>
        <dbReference type="ARBA" id="ARBA00022759"/>
    </source>
</evidence>
<evidence type="ECO:0000256" key="12">
    <source>
        <dbReference type="ARBA" id="ARBA00046380"/>
    </source>
</evidence>
<evidence type="ECO:0000256" key="9">
    <source>
        <dbReference type="ARBA" id="ARBA00023118"/>
    </source>
</evidence>
<dbReference type="GO" id="GO:0016787">
    <property type="term" value="F:hydrolase activity"/>
    <property type="evidence" value="ECO:0007669"/>
    <property type="project" value="UniProtKB-KW"/>
</dbReference>
<dbReference type="EMBL" id="CP016534">
    <property type="protein sequence ID" value="ANU10858.1"/>
    <property type="molecule type" value="Genomic_DNA"/>
</dbReference>
<keyword evidence="8 13" id="KW-0694">RNA-binding</keyword>
<keyword evidence="10 13" id="KW-0238">DNA-binding</keyword>
<evidence type="ECO:0000256" key="4">
    <source>
        <dbReference type="ARBA" id="ARBA00022723"/>
    </source>
</evidence>
<dbReference type="HAMAP" id="MF_01480">
    <property type="entry name" value="Cas9"/>
    <property type="match status" value="1"/>
</dbReference>
<comment type="similarity">
    <text evidence="13">Belongs to the CRISPR-associated Cas9 family.</text>
</comment>
<evidence type="ECO:0000256" key="3">
    <source>
        <dbReference type="ARBA" id="ARBA00022722"/>
    </source>
</evidence>
<feature type="binding site" evidence="13">
    <location>
        <position position="785"/>
    </location>
    <ligand>
        <name>Mg(2+)</name>
        <dbReference type="ChEBI" id="CHEBI:18420"/>
        <label>1</label>
    </ligand>
</feature>
<keyword evidence="18" id="KW-1185">Reference proteome</keyword>
<protein>
    <recommendedName>
        <fullName evidence="13">CRISPR-associated endonuclease Cas9</fullName>
        <ecNumber evidence="13">3.1.-.-</ecNumber>
    </recommendedName>
</protein>
<dbReference type="RefSeq" id="WP_006828302.1">
    <property type="nucleotide sequence ID" value="NZ_AJYB01000006.1"/>
</dbReference>
<dbReference type="PROSITE" id="PS51749">
    <property type="entry name" value="HNH_CAS9"/>
    <property type="match status" value="1"/>
</dbReference>
<proteinExistence type="inferred from homology"/>
<comment type="subunit">
    <text evidence="12 13">Monomer. Binds crRNA and tracrRNA.</text>
</comment>
<dbReference type="GO" id="GO:0004519">
    <property type="term" value="F:endonuclease activity"/>
    <property type="evidence" value="ECO:0007669"/>
    <property type="project" value="UniProtKB-UniRule"/>
</dbReference>
<dbReference type="EC" id="3.1.-.-" evidence="13"/>
<reference evidence="15" key="3">
    <citation type="submission" date="2016-10" db="EMBL/GenBank/DDBJ databases">
        <authorList>
            <person name="See-Too W.S."/>
        </authorList>
    </citation>
    <scope>NUCLEOTIDE SEQUENCE</scope>
    <source>
        <strain evidence="15">DSM 14505</strain>
    </source>
</reference>
<dbReference type="NCBIfam" id="TIGR01865">
    <property type="entry name" value="cas_Csn1"/>
    <property type="match status" value="1"/>
</dbReference>
<feature type="binding site" evidence="13">
    <location>
        <position position="999"/>
    </location>
    <ligand>
        <name>Mg(2+)</name>
        <dbReference type="ChEBI" id="CHEBI:18420"/>
        <label>2</label>
    </ligand>
</feature>
<dbReference type="GO" id="GO:0051607">
    <property type="term" value="P:defense response to virus"/>
    <property type="evidence" value="ECO:0007669"/>
    <property type="project" value="UniProtKB-UniRule"/>
</dbReference>
<sequence>MKNYTIGLDIGVASVGWVCIDENYKILNYNNRHAFGVHEFESAESAAGRRLKRGMRRRYNRRKKRLQLLQSLFDSYITDSGFFSKTDSQHFWKNNNEFENRSLTEVLSSLRISSRKYPTIYHLRSDLIESNKKMDLRLVYLALHNLVKYRGHFLQEGNWSEAASAEGMDDQLLELVTRYAELENLSPLDLSESQWKAAETLLLNRNLTKTDQSKELTAMFGKEYEPFCKLVAGLGVSLHQLFPSSEQALAYKETKTKVQLSNENVEEVMELLLEEESALLEAVQPFYQQVVLYELLKGETYVAKAKVSAFKQYQKDMASLKNLLDKTFGEKVYRSYFISDKNSQREYQKSHKVEVLCKLDQFNKEAKFAETFYKDLKKLLEDKSKTSIGTTEKDEMLRIIKAIDSNQFLQKQKGIQNAAIPHQNSLYEAEKILRNQQAHYPFITTEWIEKVKQILAFRIPYYIGPLVKDTTQSPFSWVERKGDAPITPWNFDEQIDKAASAEAFISRMRKTCTYLKGQEVLPKSSLTYERFEVLNELNGIQLRTTGAESDFRHRLSYEMKCWIIDNVFKQYKTVSTKRLLQELKKSPYADELYDEHTGEIKEVFGTQKENAFATSLSGYISMKSILGAVVDDNPAMTEELIYWIAVFEDREILHLKIQEKYPSITDVQRQKLALVKLPGWGRFSRLLIDGLPLDEQGQSVLDHMEQYSSVFMEVLKNKGFGLEKKIQKMNQHQVDGTKKIRYEDIEELAGSPALKRGIWRSVKIVEELVSIFGEPANIVLEVAREDGEKKRTKSRKDQWEELTKTTLKNDPDLKSFIGEIKSQGDQRFNEQRFWLYVTQQGKCLYTGKALDIQNLSMYEVDHILPQNFVKDDSLDNLALVMPEANQRKNQVGQNKMPLEIIEANQQYAMRTLWERLHELKLISSGKLGRLKKPSFDEVDKDKFIARQLVETRQIIKHVRDLLDERFSKSDIHLVKAGIVSKFRRFSEIPKIRDYNNKHHAMDALFAAALIQSILGKYGKNFLAFDLSKKDRQKQWRSVKGSNKEFFLFKNFGNLRLQSPVTGEEVSGVEYMKHVYFELPWQTTKMTQTGDGMFYKESIFSPKVKQAKYVSPKTEKFVHDEVKNHSICLVEFTFMKKEKEVQETKFIDLKVIEHHQFLKEPESQLAKFLAEKETNSPIIHARIIRTIPKYQKIWIEHFPYYFISTRELHNARQFEISYELMEKVKQLSERSSVEELKIVFGLLIDQMNDNYPIYTKSSIQDRVQKFVDTQLYDFKSFEIGFEELKKAVAANAQRSDTFGSRISKKPKPEEVAIGYESITGLKYRKPRSVVGTKR</sequence>
<comment type="cofactor">
    <cofactor evidence="1 13">
        <name>Mg(2+)</name>
        <dbReference type="ChEBI" id="CHEBI:18420"/>
    </cofactor>
</comment>
<reference evidence="18" key="2">
    <citation type="submission" date="2016-07" db="EMBL/GenBank/DDBJ databases">
        <authorList>
            <person name="See-Too W.S."/>
        </authorList>
    </citation>
    <scope>NUCLEOTIDE SEQUENCE [LARGE SCALE GENOMIC DNA]</scope>
    <source>
        <strain evidence="18">DSM 14505</strain>
    </source>
</reference>
<comment type="domain">
    <text evidence="13">Has 2 endonuclease domains. The discontinuous RuvC-like domain cleaves the target DNA noncomplementary to crRNA while the HNH nuclease domain cleaves the target DNA complementary to crRNA.</text>
</comment>
<dbReference type="Pfam" id="PF16593">
    <property type="entry name" value="Cas9-BH"/>
    <property type="match status" value="1"/>
</dbReference>
<feature type="active site" description="Proton acceptor for HNH nuclease domain" evidence="13">
    <location>
        <position position="862"/>
    </location>
</feature>
<dbReference type="eggNOG" id="COG3513">
    <property type="taxonomic scope" value="Bacteria"/>
</dbReference>
<keyword evidence="3 13" id="KW-0540">Nuclease</keyword>
<evidence type="ECO:0000256" key="8">
    <source>
        <dbReference type="ARBA" id="ARBA00022884"/>
    </source>
</evidence>
<dbReference type="GO" id="GO:0003723">
    <property type="term" value="F:RNA binding"/>
    <property type="evidence" value="ECO:0007669"/>
    <property type="project" value="UniProtKB-UniRule"/>
</dbReference>
<evidence type="ECO:0000256" key="2">
    <source>
        <dbReference type="ARBA" id="ARBA00005244"/>
    </source>
</evidence>
<organism evidence="16 17">
    <name type="scientific">Planococcus antarcticus DSM 14505</name>
    <dbReference type="NCBI Taxonomy" id="1185653"/>
    <lineage>
        <taxon>Bacteria</taxon>
        <taxon>Bacillati</taxon>
        <taxon>Bacillota</taxon>
        <taxon>Bacilli</taxon>
        <taxon>Bacillales</taxon>
        <taxon>Caryophanaceae</taxon>
        <taxon>Planococcus</taxon>
    </lineage>
</organism>
<dbReference type="Proteomes" id="UP000092661">
    <property type="component" value="Chromosome"/>
</dbReference>
<evidence type="ECO:0000313" key="15">
    <source>
        <dbReference type="EMBL" id="ANU10858.1"/>
    </source>
</evidence>
<dbReference type="InterPro" id="IPR033114">
    <property type="entry name" value="HNH_CAS9"/>
</dbReference>
<evidence type="ECO:0000256" key="10">
    <source>
        <dbReference type="ARBA" id="ARBA00023125"/>
    </source>
</evidence>
<evidence type="ECO:0000259" key="14">
    <source>
        <dbReference type="PROSITE" id="PS51749"/>
    </source>
</evidence>
<keyword evidence="5 13" id="KW-0255">Endonuclease</keyword>
<keyword evidence="9 13" id="KW-0051">Antiviral defense</keyword>
<reference evidence="16 17" key="1">
    <citation type="journal article" date="2012" name="J. Bacteriol.">
        <title>Genome Sequence of the Antarctic Psychrophile Bacterium Planococcus antarcticus DSM 14505.</title>
        <authorList>
            <person name="Margolles A."/>
            <person name="Gueimonde M."/>
            <person name="Sanchez B."/>
        </authorList>
    </citation>
    <scope>NUCLEOTIDE SEQUENCE [LARGE SCALE GENOMIC DNA]</scope>
    <source>
        <strain evidence="16 17">DSM 14505</strain>
    </source>
</reference>
<dbReference type="Pfam" id="PF13395">
    <property type="entry name" value="HNH_4"/>
    <property type="match status" value="1"/>
</dbReference>
<evidence type="ECO:0000313" key="16">
    <source>
        <dbReference type="EMBL" id="EIM08310.1"/>
    </source>
</evidence>
<dbReference type="InterPro" id="IPR032239">
    <property type="entry name" value="Cas9-BH"/>
</dbReference>
<feature type="domain" description="HNH Cas9-type" evidence="14">
    <location>
        <begin position="784"/>
        <end position="948"/>
    </location>
</feature>
<keyword evidence="4 13" id="KW-0479">Metal-binding</keyword>
<dbReference type="EMBL" id="AJYB01000006">
    <property type="protein sequence ID" value="EIM08310.1"/>
    <property type="molecule type" value="Genomic_DNA"/>
</dbReference>
<dbReference type="Gene3D" id="1.10.30.50">
    <property type="match status" value="1"/>
</dbReference>
<dbReference type="InterPro" id="IPR003615">
    <property type="entry name" value="HNH_nuc"/>
</dbReference>
<dbReference type="Gene3D" id="3.30.420.10">
    <property type="entry name" value="Ribonuclease H-like superfamily/Ribonuclease H"/>
    <property type="match status" value="2"/>
</dbReference>
<comment type="similarity">
    <text evidence="2">Belongs to the CRISPR-associated protein Cas9 family. Subtype II-A subfamily.</text>
</comment>
<feature type="binding site" evidence="13">
    <location>
        <position position="9"/>
    </location>
    <ligand>
        <name>Mg(2+)</name>
        <dbReference type="ChEBI" id="CHEBI:18420"/>
        <label>2</label>
    </ligand>
</feature>
<evidence type="ECO:0000256" key="7">
    <source>
        <dbReference type="ARBA" id="ARBA00022842"/>
    </source>
</evidence>
<dbReference type="Proteomes" id="UP000004725">
    <property type="component" value="Unassembled WGS sequence"/>
</dbReference>
<comment type="function">
    <text evidence="13">CRISPR (clustered regularly interspaced short palindromic repeat) is an adaptive immune system that provides protection against mobile genetic elements (viruses, transposable elements and conjugative plasmids). CRISPR clusters contain spacers, sequences complementary to antecedent mobile elements, and target invading nucleic acids. CRISPR clusters are transcribed and processed into CRISPR RNA (crRNA). In type II CRISPR systems correct processing of pre-crRNA requires a trans-encoded small RNA (tracrRNA), endogenous ribonuclease 3 (rnc) and this protein. The tracrRNA serves as a guide for ribonuclease 3-aided processing of pre-crRNA. Subsequently Cas9/crRNA/tracrRNA endonucleolytically cleaves linear or circular dsDNA target complementary to the spacer; Cas9 is inactive in the absence of the 2 guide RNAs (gRNA). Cas9 recognizes the protospacer adjacent motif (PAM) in the CRISPR repeat sequences to help distinguish self versus nonself, as targets within the bacterial CRISPR locus do not have PAMs. PAM recognition is also required for catalytic activity.</text>
</comment>
<evidence type="ECO:0000313" key="18">
    <source>
        <dbReference type="Proteomes" id="UP000092661"/>
    </source>
</evidence>
<dbReference type="InterPro" id="IPR036397">
    <property type="entry name" value="RNaseH_sf"/>
</dbReference>
<dbReference type="GO" id="GO:0046872">
    <property type="term" value="F:metal ion binding"/>
    <property type="evidence" value="ECO:0007669"/>
    <property type="project" value="UniProtKB-UniRule"/>
</dbReference>
<keyword evidence="6 13" id="KW-0378">Hydrolase</keyword>